<accession>A0A0A2M0G1</accession>
<dbReference type="RefSeq" id="WP_020213940.1">
    <property type="nucleotide sequence ID" value="NZ_JRLX01000017.1"/>
</dbReference>
<dbReference type="Proteomes" id="UP000030152">
    <property type="component" value="Unassembled WGS sequence"/>
</dbReference>
<dbReference type="eggNOG" id="ENOG502ZHFV">
    <property type="taxonomic scope" value="Bacteria"/>
</dbReference>
<evidence type="ECO:0000313" key="2">
    <source>
        <dbReference type="Proteomes" id="UP000030152"/>
    </source>
</evidence>
<comment type="caution">
    <text evidence="1">The sequence shown here is derived from an EMBL/GenBank/DDBJ whole genome shotgun (WGS) entry which is preliminary data.</text>
</comment>
<dbReference type="STRING" id="1121895.GCA_000378485_02771"/>
<dbReference type="OrthoDB" id="1444481at2"/>
<name>A0A0A2M0G1_9FLAO</name>
<sequence length="163" mass="18947">MDILNDLIQKRNNLLKQVEAINLVLNLYDHKEGYEFKSGLNEIQITDEISSHDFPRNARKEKQILWIFENVLKKGSKINDVQDNYNALTGTAKNKQIKITNIVRHLKRSGELSAVKYNNQNRLCFYGLPYWIQGNDYKHEYQPNQDLLPVIVSSEIIAGDQTL</sequence>
<keyword evidence="2" id="KW-1185">Reference proteome</keyword>
<evidence type="ECO:0000313" key="1">
    <source>
        <dbReference type="EMBL" id="KGO85734.1"/>
    </source>
</evidence>
<proteinExistence type="predicted"/>
<gene>
    <name evidence="1" type="ORF">Q765_15055</name>
</gene>
<dbReference type="AlphaFoldDB" id="A0A0A2M0G1"/>
<reference evidence="1 2" key="1">
    <citation type="submission" date="2013-09" db="EMBL/GenBank/DDBJ databases">
        <authorList>
            <person name="Zeng Z."/>
            <person name="Chen C."/>
        </authorList>
    </citation>
    <scope>NUCLEOTIDE SEQUENCE [LARGE SCALE GENOMIC DNA]</scope>
    <source>
        <strain evidence="1 2">WB 3.3-2</strain>
    </source>
</reference>
<protein>
    <submittedName>
        <fullName evidence="1">Uncharacterized protein</fullName>
    </submittedName>
</protein>
<dbReference type="EMBL" id="JRLX01000017">
    <property type="protein sequence ID" value="KGO85734.1"/>
    <property type="molecule type" value="Genomic_DNA"/>
</dbReference>
<organism evidence="1 2">
    <name type="scientific">Flavobacterium rivuli WB 3.3-2 = DSM 21788</name>
    <dbReference type="NCBI Taxonomy" id="1121895"/>
    <lineage>
        <taxon>Bacteria</taxon>
        <taxon>Pseudomonadati</taxon>
        <taxon>Bacteroidota</taxon>
        <taxon>Flavobacteriia</taxon>
        <taxon>Flavobacteriales</taxon>
        <taxon>Flavobacteriaceae</taxon>
        <taxon>Flavobacterium</taxon>
    </lineage>
</organism>